<gene>
    <name evidence="3" type="ORF">PCASD_09066</name>
</gene>
<feature type="region of interest" description="Disordered" evidence="1">
    <location>
        <begin position="182"/>
        <end position="209"/>
    </location>
</feature>
<evidence type="ECO:0000256" key="1">
    <source>
        <dbReference type="SAM" id="MobiDB-lite"/>
    </source>
</evidence>
<dbReference type="Proteomes" id="UP000235392">
    <property type="component" value="Unassembled WGS sequence"/>
</dbReference>
<sequence>MSDSTSKLPILKDENYHYWKSQILYYCMEKNLDGFLIADKAATAKDNAQKEAWTDKKTSAAGLIGCHLTLSNHFESSSSQNQAKVYQKFLKVGFQSNLRDFLTQVKNSIARMRAVGLVIGTPKSGEPDVKERLLSKHIVSLLPTSFDHTKEIIFTQRPLTLKKICNHLEAKSLDADEPVTIKTESAHSASSRSPSNKCTDGKHNPLSRHRKERCYQLYPHIKAEDEAKKKAKEEEEAKKRAKAVAKVATTTSAAIDSDDDDNASVISHPKAYCAIGQALSVLPDGLALLLLDSGCSDHMFPDCENFSSYKPMKSLVEIANGKTVPIVGSGYVQIKNSLGKTHTFKAVHVPSLSHPLISFGRLFIKNCSLVQLSTDEFSLQDSSSSTTIFTGQVKGKVFSINGSILRTQGQSLLPSSFKATQDNAEEINRQAGHPSGKALKLMFGVDFNTMTCESCRLSKSHWLPYSSTPLDAKQVLNFIYMDLSGKITPKLTGVGLLVGQIIIFGKVPAGGSKLQSRLKGYYNNLRVVYWPAPS</sequence>
<evidence type="ECO:0000259" key="2">
    <source>
        <dbReference type="Pfam" id="PF22936"/>
    </source>
</evidence>
<reference evidence="3 4" key="1">
    <citation type="submission" date="2017-11" db="EMBL/GenBank/DDBJ databases">
        <title>De novo assembly and phasing of dikaryotic genomes from two isolates of Puccinia coronata f. sp. avenae, the causal agent of oat crown rust.</title>
        <authorList>
            <person name="Miller M.E."/>
            <person name="Zhang Y."/>
            <person name="Omidvar V."/>
            <person name="Sperschneider J."/>
            <person name="Schwessinger B."/>
            <person name="Raley C."/>
            <person name="Palmer J.M."/>
            <person name="Garnica D."/>
            <person name="Upadhyaya N."/>
            <person name="Rathjen J."/>
            <person name="Taylor J.M."/>
            <person name="Park R.F."/>
            <person name="Dodds P.N."/>
            <person name="Hirsch C.D."/>
            <person name="Kianian S.F."/>
            <person name="Figueroa M."/>
        </authorList>
    </citation>
    <scope>NUCLEOTIDE SEQUENCE [LARGE SCALE GENOMIC DNA]</scope>
    <source>
        <strain evidence="3">12SD80</strain>
    </source>
</reference>
<feature type="compositionally biased region" description="Low complexity" evidence="1">
    <location>
        <begin position="186"/>
        <end position="195"/>
    </location>
</feature>
<name>A0A2N5UIP3_9BASI</name>
<dbReference type="AlphaFoldDB" id="A0A2N5UIP3"/>
<dbReference type="Pfam" id="PF22936">
    <property type="entry name" value="Pol_BBD"/>
    <property type="match status" value="1"/>
</dbReference>
<protein>
    <recommendedName>
        <fullName evidence="2">Retrovirus-related Pol polyprotein from transposon TNT 1-94-like beta-barrel domain-containing protein</fullName>
    </recommendedName>
</protein>
<accession>A0A2N5UIP3</accession>
<evidence type="ECO:0000313" key="4">
    <source>
        <dbReference type="Proteomes" id="UP000235392"/>
    </source>
</evidence>
<proteinExistence type="predicted"/>
<organism evidence="3 4">
    <name type="scientific">Puccinia coronata f. sp. avenae</name>
    <dbReference type="NCBI Taxonomy" id="200324"/>
    <lineage>
        <taxon>Eukaryota</taxon>
        <taxon>Fungi</taxon>
        <taxon>Dikarya</taxon>
        <taxon>Basidiomycota</taxon>
        <taxon>Pucciniomycotina</taxon>
        <taxon>Pucciniomycetes</taxon>
        <taxon>Pucciniales</taxon>
        <taxon>Pucciniaceae</taxon>
        <taxon>Puccinia</taxon>
    </lineage>
</organism>
<evidence type="ECO:0000313" key="3">
    <source>
        <dbReference type="EMBL" id="PLW37619.1"/>
    </source>
</evidence>
<feature type="domain" description="Retrovirus-related Pol polyprotein from transposon TNT 1-94-like beta-barrel" evidence="2">
    <location>
        <begin position="290"/>
        <end position="365"/>
    </location>
</feature>
<dbReference type="EMBL" id="PGCI01000140">
    <property type="protein sequence ID" value="PLW37619.1"/>
    <property type="molecule type" value="Genomic_DNA"/>
</dbReference>
<dbReference type="InterPro" id="IPR054722">
    <property type="entry name" value="PolX-like_BBD"/>
</dbReference>
<comment type="caution">
    <text evidence="3">The sequence shown here is derived from an EMBL/GenBank/DDBJ whole genome shotgun (WGS) entry which is preliminary data.</text>
</comment>